<gene>
    <name evidence="2" type="ORF">OH136_06870</name>
</gene>
<dbReference type="Pfam" id="PF20434">
    <property type="entry name" value="BD-FAE"/>
    <property type="match status" value="1"/>
</dbReference>
<dbReference type="Gene3D" id="3.40.50.1820">
    <property type="entry name" value="alpha/beta hydrolase"/>
    <property type="match status" value="1"/>
</dbReference>
<proteinExistence type="predicted"/>
<accession>A0AAE3LT07</accession>
<keyword evidence="2" id="KW-0378">Hydrolase</keyword>
<name>A0AAE3LT07_9RHOB</name>
<dbReference type="PANTHER" id="PTHR23024:SF24">
    <property type="entry name" value="ALPHA_BETA HYDROLASE FOLD-3 DOMAIN-CONTAINING PROTEIN"/>
    <property type="match status" value="1"/>
</dbReference>
<dbReference type="SUPFAM" id="SSF53474">
    <property type="entry name" value="alpha/beta-Hydrolases"/>
    <property type="match status" value="1"/>
</dbReference>
<dbReference type="GO" id="GO:0016787">
    <property type="term" value="F:hydrolase activity"/>
    <property type="evidence" value="ECO:0007669"/>
    <property type="project" value="UniProtKB-KW"/>
</dbReference>
<evidence type="ECO:0000259" key="1">
    <source>
        <dbReference type="Pfam" id="PF20434"/>
    </source>
</evidence>
<dbReference type="AlphaFoldDB" id="A0AAE3LT07"/>
<reference evidence="2" key="1">
    <citation type="submission" date="2022-10" db="EMBL/GenBank/DDBJ databases">
        <authorList>
            <person name="Yue Y."/>
        </authorList>
    </citation>
    <scope>NUCLEOTIDE SEQUENCE</scope>
    <source>
        <strain evidence="2">Z654</strain>
    </source>
</reference>
<dbReference type="PANTHER" id="PTHR23024">
    <property type="entry name" value="ARYLACETAMIDE DEACETYLASE"/>
    <property type="match status" value="1"/>
</dbReference>
<protein>
    <submittedName>
        <fullName evidence="2">Alpha/beta hydrolase</fullName>
    </submittedName>
</protein>
<evidence type="ECO:0000313" key="2">
    <source>
        <dbReference type="EMBL" id="MCV6824276.1"/>
    </source>
</evidence>
<feature type="domain" description="BD-FAE-like" evidence="1">
    <location>
        <begin position="37"/>
        <end position="93"/>
    </location>
</feature>
<dbReference type="Proteomes" id="UP001208041">
    <property type="component" value="Unassembled WGS sequence"/>
</dbReference>
<dbReference type="InterPro" id="IPR049492">
    <property type="entry name" value="BD-FAE-like_dom"/>
</dbReference>
<comment type="caution">
    <text evidence="2">The sequence shown here is derived from an EMBL/GenBank/DDBJ whole genome shotgun (WGS) entry which is preliminary data.</text>
</comment>
<dbReference type="InterPro" id="IPR029058">
    <property type="entry name" value="AB_hydrolase_fold"/>
</dbReference>
<sequence>MLGTLNKTELEYCTIYNDVPYVCASLGDKEITLHSTIYLPKECKLKPPLFVWFHGGAFKFGSHNQKMAKRLGRRLSQKGIAVASVQYRLHGKAEDVSDKIASQIDEYQNNRENLIRPGLCEFRSIVAMEDGVSFLGWASDVADRFGWSEKRVIGGSSAGGITACNIAFGARQLGLNAPFIHGVFSCSGGYSYPRYVDPSDNFSVLALHNPNETRVSVDGVRMLKKKLGGKMELLESEAHIHGHCELSPGEPKWQTYERIERFVNKCVN</sequence>
<organism evidence="2 3">
    <name type="scientific">Halocynthiibacter halioticoli</name>
    <dbReference type="NCBI Taxonomy" id="2986804"/>
    <lineage>
        <taxon>Bacteria</taxon>
        <taxon>Pseudomonadati</taxon>
        <taxon>Pseudomonadota</taxon>
        <taxon>Alphaproteobacteria</taxon>
        <taxon>Rhodobacterales</taxon>
        <taxon>Paracoccaceae</taxon>
        <taxon>Halocynthiibacter</taxon>
    </lineage>
</organism>
<dbReference type="InterPro" id="IPR050466">
    <property type="entry name" value="Carboxylest/Gibb_receptor"/>
</dbReference>
<dbReference type="RefSeq" id="WP_263953090.1">
    <property type="nucleotide sequence ID" value="NZ_JAOYFC010000001.1"/>
</dbReference>
<dbReference type="EMBL" id="JAOYFC010000001">
    <property type="protein sequence ID" value="MCV6824276.1"/>
    <property type="molecule type" value="Genomic_DNA"/>
</dbReference>
<evidence type="ECO:0000313" key="3">
    <source>
        <dbReference type="Proteomes" id="UP001208041"/>
    </source>
</evidence>
<keyword evidence="3" id="KW-1185">Reference proteome</keyword>